<dbReference type="InterPro" id="IPR020084">
    <property type="entry name" value="NUDIX_hydrolase_CS"/>
</dbReference>
<accession>A0A316D722</accession>
<evidence type="ECO:0000259" key="2">
    <source>
        <dbReference type="PROSITE" id="PS51462"/>
    </source>
</evidence>
<dbReference type="Pfam" id="PF00293">
    <property type="entry name" value="NUDIX"/>
    <property type="match status" value="1"/>
</dbReference>
<proteinExistence type="predicted"/>
<dbReference type="InterPro" id="IPR015797">
    <property type="entry name" value="NUDIX_hydrolase-like_dom_sf"/>
</dbReference>
<dbReference type="RefSeq" id="WP_109689894.1">
    <property type="nucleotide sequence ID" value="NZ_QGGL01000011.1"/>
</dbReference>
<reference evidence="3 4" key="1">
    <citation type="submission" date="2018-05" db="EMBL/GenBank/DDBJ databases">
        <title>Genomic Encyclopedia of Type Strains, Phase IV (KMG-IV): sequencing the most valuable type-strain genomes for metagenomic binning, comparative biology and taxonomic classification.</title>
        <authorList>
            <person name="Goeker M."/>
        </authorList>
    </citation>
    <scope>NUCLEOTIDE SEQUENCE [LARGE SCALE GENOMIC DNA]</scope>
    <source>
        <strain evidence="3 4">DSM 18773</strain>
    </source>
</reference>
<keyword evidence="4" id="KW-1185">Reference proteome</keyword>
<sequence length="165" mass="18968">MKYEFDGAYSGQRVTLTFEEREFVDPGFVLVFAFYQGKLLLTRNKRRGWEVPGGTREPHEWPIQTAVREVYEETGAELAALEPLGQYTVEMEGTPPFVKSIYVARVARLHELPSGFETDEVRLFAEPPTVEEVRAGVEFSPILKDDVYPLALERLRGHRFSKKEQ</sequence>
<dbReference type="GO" id="GO:0016787">
    <property type="term" value="F:hydrolase activity"/>
    <property type="evidence" value="ECO:0007669"/>
    <property type="project" value="UniProtKB-KW"/>
</dbReference>
<dbReference type="AlphaFoldDB" id="A0A316D722"/>
<evidence type="ECO:0000313" key="4">
    <source>
        <dbReference type="Proteomes" id="UP000245634"/>
    </source>
</evidence>
<organism evidence="3 4">
    <name type="scientific">Tumebacillus permanentifrigoris</name>
    <dbReference type="NCBI Taxonomy" id="378543"/>
    <lineage>
        <taxon>Bacteria</taxon>
        <taxon>Bacillati</taxon>
        <taxon>Bacillota</taxon>
        <taxon>Bacilli</taxon>
        <taxon>Bacillales</taxon>
        <taxon>Alicyclobacillaceae</taxon>
        <taxon>Tumebacillus</taxon>
    </lineage>
</organism>
<feature type="domain" description="Nudix hydrolase" evidence="2">
    <location>
        <begin position="22"/>
        <end position="153"/>
    </location>
</feature>
<protein>
    <submittedName>
        <fullName evidence="3">8-oxo-dGTPase</fullName>
    </submittedName>
</protein>
<dbReference type="SUPFAM" id="SSF55811">
    <property type="entry name" value="Nudix"/>
    <property type="match status" value="1"/>
</dbReference>
<dbReference type="PANTHER" id="PTHR43222">
    <property type="entry name" value="NUDIX HYDROLASE 23"/>
    <property type="match status" value="1"/>
</dbReference>
<dbReference type="Proteomes" id="UP000245634">
    <property type="component" value="Unassembled WGS sequence"/>
</dbReference>
<dbReference type="InterPro" id="IPR000086">
    <property type="entry name" value="NUDIX_hydrolase_dom"/>
</dbReference>
<dbReference type="EMBL" id="QGGL01000011">
    <property type="protein sequence ID" value="PWK11335.1"/>
    <property type="molecule type" value="Genomic_DNA"/>
</dbReference>
<name>A0A316D722_9BACL</name>
<comment type="caution">
    <text evidence="3">The sequence shown here is derived from an EMBL/GenBank/DDBJ whole genome shotgun (WGS) entry which is preliminary data.</text>
</comment>
<evidence type="ECO:0000256" key="1">
    <source>
        <dbReference type="ARBA" id="ARBA00022801"/>
    </source>
</evidence>
<gene>
    <name evidence="3" type="ORF">C7459_111131</name>
</gene>
<dbReference type="Gene3D" id="3.90.79.10">
    <property type="entry name" value="Nucleoside Triphosphate Pyrophosphohydrolase"/>
    <property type="match status" value="1"/>
</dbReference>
<dbReference type="OrthoDB" id="9810648at2"/>
<keyword evidence="1" id="KW-0378">Hydrolase</keyword>
<dbReference type="PANTHER" id="PTHR43222:SF2">
    <property type="entry name" value="NUDIX HYDROLASE 23, CHLOROPLASTIC"/>
    <property type="match status" value="1"/>
</dbReference>
<dbReference type="PROSITE" id="PS00893">
    <property type="entry name" value="NUDIX_BOX"/>
    <property type="match status" value="1"/>
</dbReference>
<dbReference type="PROSITE" id="PS51462">
    <property type="entry name" value="NUDIX"/>
    <property type="match status" value="1"/>
</dbReference>
<evidence type="ECO:0000313" key="3">
    <source>
        <dbReference type="EMBL" id="PWK11335.1"/>
    </source>
</evidence>